<dbReference type="InterPro" id="IPR027417">
    <property type="entry name" value="P-loop_NTPase"/>
</dbReference>
<feature type="domain" description="DUF4143" evidence="2">
    <location>
        <begin position="220"/>
        <end position="382"/>
    </location>
</feature>
<reference evidence="3 4" key="1">
    <citation type="journal article" date="2016" name="Gut Pathog.">
        <title>Whole genome sequencing of "Faecalibaculum rodentium" ALO17, isolated from C57BL/6J laboratory mouse feces.</title>
        <authorList>
            <person name="Lim S."/>
            <person name="Chang D.H."/>
            <person name="Ahn S."/>
            <person name="Kim B.C."/>
        </authorList>
    </citation>
    <scope>NUCLEOTIDE SEQUENCE [LARGE SCALE GENOMIC DNA]</scope>
    <source>
        <strain evidence="3 4">Alo17</strain>
    </source>
</reference>
<feature type="domain" description="AAA" evidence="1">
    <location>
        <begin position="17"/>
        <end position="151"/>
    </location>
</feature>
<accession>A0A140DRS9</accession>
<evidence type="ECO:0008006" key="5">
    <source>
        <dbReference type="Google" id="ProtNLM"/>
    </source>
</evidence>
<dbReference type="EMBL" id="CP011391">
    <property type="protein sequence ID" value="AMK53356.1"/>
    <property type="molecule type" value="Genomic_DNA"/>
</dbReference>
<evidence type="ECO:0000313" key="4">
    <source>
        <dbReference type="Proteomes" id="UP000069771"/>
    </source>
</evidence>
<evidence type="ECO:0000259" key="2">
    <source>
        <dbReference type="Pfam" id="PF13635"/>
    </source>
</evidence>
<dbReference type="RefSeq" id="WP_067554375.1">
    <property type="nucleotide sequence ID" value="NZ_CP011391.1"/>
</dbReference>
<proteinExistence type="predicted"/>
<dbReference type="KEGG" id="fro:AALO17_02220"/>
<dbReference type="SUPFAM" id="SSF52980">
    <property type="entry name" value="Restriction endonuclease-like"/>
    <property type="match status" value="1"/>
</dbReference>
<evidence type="ECO:0000259" key="1">
    <source>
        <dbReference type="Pfam" id="PF13173"/>
    </source>
</evidence>
<dbReference type="InterPro" id="IPR011335">
    <property type="entry name" value="Restrct_endonuc-II-like"/>
</dbReference>
<dbReference type="InterPro" id="IPR041682">
    <property type="entry name" value="AAA_14"/>
</dbReference>
<dbReference type="InterPro" id="IPR025420">
    <property type="entry name" value="DUF4143"/>
</dbReference>
<name>A0A140DRS9_9FIRM</name>
<dbReference type="Proteomes" id="UP000069771">
    <property type="component" value="Chromosome"/>
</dbReference>
<dbReference type="GeneID" id="78477116"/>
<dbReference type="PATRIC" id="fig|1702221.3.peg.209"/>
<dbReference type="PANTHER" id="PTHR33295:SF7">
    <property type="entry name" value="ATPASE"/>
    <property type="match status" value="1"/>
</dbReference>
<sequence length="447" mass="51571">MYRTAMQELKTWKNQSHKPLVILGPRHCGKSWLMDEFGRHNYKNVIHLQLEKTPEYQSMFESVTDPQRIFHLIEIQAGRKIQPESTLVILDEIQEIPSALSSLKYMQEKMPEYHVMAAGSYLGTSLHRQSSFPVGKVDVLQLKPMSFSEFLMANSQEGLASLLRDGNTKDAQVFDQRLQDMLKYYYYVGGMPEAVNTFVNTHDLAAVRQVQENLLMSYRQDFSKHVPDSEIPKVYQVWDSVVQQLAKENRKFVYKDMKKGARSKDYEVPIKWLTDTGLLHQIFRIDKPGIPLSAYQDRKAFKLYFVDIGLLGAMAKLQPETILDGSIFFTEFKGAMSEQFVLQELLAQTSGIYYWSSSGSKGEVDFITSEGNQILPIEVKSGTNMQSKSLKSFVEKYELKEGIRFSLLPYKKQDWLVNYPLYFAGQLLHLLKPVRNSFIVKVPEDIY</sequence>
<dbReference type="AlphaFoldDB" id="A0A140DRS9"/>
<dbReference type="STRING" id="1702221.AALO17_02220"/>
<dbReference type="Pfam" id="PF13635">
    <property type="entry name" value="DUF4143"/>
    <property type="match status" value="1"/>
</dbReference>
<dbReference type="PANTHER" id="PTHR33295">
    <property type="entry name" value="ATPASE"/>
    <property type="match status" value="1"/>
</dbReference>
<evidence type="ECO:0000313" key="3">
    <source>
        <dbReference type="EMBL" id="AMK53356.1"/>
    </source>
</evidence>
<gene>
    <name evidence="3" type="ORF">AALO17_02220</name>
</gene>
<protein>
    <recommendedName>
        <fullName evidence="5">ATPase</fullName>
    </recommendedName>
</protein>
<dbReference type="OrthoDB" id="9801806at2"/>
<keyword evidence="4" id="KW-1185">Reference proteome</keyword>
<organism evidence="3 4">
    <name type="scientific">Faecalibaculum rodentium</name>
    <dbReference type="NCBI Taxonomy" id="1702221"/>
    <lineage>
        <taxon>Bacteria</taxon>
        <taxon>Bacillati</taxon>
        <taxon>Bacillota</taxon>
        <taxon>Erysipelotrichia</taxon>
        <taxon>Erysipelotrichales</taxon>
        <taxon>Erysipelotrichaceae</taxon>
        <taxon>Faecalibaculum</taxon>
    </lineage>
</organism>
<dbReference type="SUPFAM" id="SSF52540">
    <property type="entry name" value="P-loop containing nucleoside triphosphate hydrolases"/>
    <property type="match status" value="1"/>
</dbReference>
<dbReference type="Pfam" id="PF13173">
    <property type="entry name" value="AAA_14"/>
    <property type="match status" value="1"/>
</dbReference>